<dbReference type="SUPFAM" id="SSF48173">
    <property type="entry name" value="Cryptochrome/photolyase FAD-binding domain"/>
    <property type="match status" value="1"/>
</dbReference>
<dbReference type="PRINTS" id="PR00455">
    <property type="entry name" value="HTHTETR"/>
</dbReference>
<feature type="domain" description="Photolyase/cryptochrome alpha/beta" evidence="8">
    <location>
        <begin position="154"/>
        <end position="273"/>
    </location>
</feature>
<evidence type="ECO:0000313" key="9">
    <source>
        <dbReference type="EMBL" id="KZM27725.1"/>
    </source>
</evidence>
<dbReference type="InterPro" id="IPR023772">
    <property type="entry name" value="DNA-bd_HTH_TetR-type_CS"/>
</dbReference>
<feature type="binding site" evidence="6">
    <location>
        <begin position="408"/>
        <end position="415"/>
    </location>
    <ligand>
        <name>FAD</name>
        <dbReference type="ChEBI" id="CHEBI:57692"/>
    </ligand>
</feature>
<dbReference type="InterPro" id="IPR039536">
    <property type="entry name" value="TetR_C_Proteobacteria"/>
</dbReference>
<comment type="similarity">
    <text evidence="1">Belongs to the DNA photolyase class-1 family.</text>
</comment>
<dbReference type="Pfam" id="PF00440">
    <property type="entry name" value="TetR_N"/>
    <property type="match status" value="1"/>
</dbReference>
<dbReference type="PANTHER" id="PTHR11455:SF9">
    <property type="entry name" value="CRYPTOCHROME CIRCADIAN CLOCK 5 ISOFORM X1"/>
    <property type="match status" value="1"/>
</dbReference>
<dbReference type="PROSITE" id="PS01081">
    <property type="entry name" value="HTH_TETR_1"/>
    <property type="match status" value="1"/>
</dbReference>
<keyword evidence="10" id="KW-1185">Reference proteome</keyword>
<evidence type="ECO:0000259" key="7">
    <source>
        <dbReference type="PROSITE" id="PS50977"/>
    </source>
</evidence>
<comment type="caution">
    <text evidence="9">The sequence shown here is derived from an EMBL/GenBank/DDBJ whole genome shotgun (WGS) entry which is preliminary data.</text>
</comment>
<dbReference type="Gene3D" id="3.40.50.620">
    <property type="entry name" value="HUPs"/>
    <property type="match status" value="1"/>
</dbReference>
<dbReference type="Pfam" id="PF00875">
    <property type="entry name" value="DNA_photolyase"/>
    <property type="match status" value="1"/>
</dbReference>
<feature type="binding site" evidence="6">
    <location>
        <begin position="508"/>
        <end position="510"/>
    </location>
    <ligand>
        <name>FAD</name>
        <dbReference type="ChEBI" id="CHEBI:57692"/>
    </ligand>
</feature>
<reference evidence="9 10" key="1">
    <citation type="journal article" date="2016" name="Sci. Rep.">
        <title>Draft genome sequencing and secretome analysis of fungal phytopathogen Ascochyta rabiei provides insight into the necrotrophic effector repertoire.</title>
        <authorList>
            <person name="Verma S."/>
            <person name="Gazara R.K."/>
            <person name="Nizam S."/>
            <person name="Parween S."/>
            <person name="Chattopadhyay D."/>
            <person name="Verma P.K."/>
        </authorList>
    </citation>
    <scope>NUCLEOTIDE SEQUENCE [LARGE SCALE GENOMIC DNA]</scope>
    <source>
        <strain evidence="9 10">ArDII</strain>
    </source>
</reference>
<feature type="binding site" evidence="6">
    <location>
        <begin position="373"/>
        <end position="377"/>
    </location>
    <ligand>
        <name>FAD</name>
        <dbReference type="ChEBI" id="CHEBI:57692"/>
    </ligand>
</feature>
<name>A0A163LEH0_DIDRA</name>
<dbReference type="GO" id="GO:0009416">
    <property type="term" value="P:response to light stimulus"/>
    <property type="evidence" value="ECO:0007669"/>
    <property type="project" value="TreeGrafter"/>
</dbReference>
<dbReference type="EMBL" id="JYNV01000060">
    <property type="protein sequence ID" value="KZM27725.1"/>
    <property type="molecule type" value="Genomic_DNA"/>
</dbReference>
<dbReference type="Proteomes" id="UP000076837">
    <property type="component" value="Unassembled WGS sequence"/>
</dbReference>
<keyword evidence="4" id="KW-0157">Chromophore</keyword>
<dbReference type="InterPro" id="IPR005101">
    <property type="entry name" value="Cryptochr/Photolyase_FAD-bd"/>
</dbReference>
<dbReference type="PANTHER" id="PTHR11455">
    <property type="entry name" value="CRYPTOCHROME"/>
    <property type="match status" value="1"/>
</dbReference>
<evidence type="ECO:0000256" key="6">
    <source>
        <dbReference type="PIRSR" id="PIRSR602081-1"/>
    </source>
</evidence>
<dbReference type="GO" id="GO:0006139">
    <property type="term" value="P:nucleobase-containing compound metabolic process"/>
    <property type="evidence" value="ECO:0007669"/>
    <property type="project" value="UniProtKB-ARBA"/>
</dbReference>
<evidence type="ECO:0000259" key="8">
    <source>
        <dbReference type="PROSITE" id="PS51645"/>
    </source>
</evidence>
<dbReference type="SUPFAM" id="SSF46689">
    <property type="entry name" value="Homeodomain-like"/>
    <property type="match status" value="1"/>
</dbReference>
<dbReference type="InterPro" id="IPR009057">
    <property type="entry name" value="Homeodomain-like_sf"/>
</dbReference>
<proteinExistence type="inferred from homology"/>
<feature type="binding site" evidence="6">
    <location>
        <position position="361"/>
    </location>
    <ligand>
        <name>FAD</name>
        <dbReference type="ChEBI" id="CHEBI:57692"/>
    </ligand>
</feature>
<accession>A0A163LEH0</accession>
<feature type="binding site" evidence="6">
    <location>
        <position position="405"/>
    </location>
    <ligand>
        <name>FAD</name>
        <dbReference type="ChEBI" id="CHEBI:57692"/>
    </ligand>
</feature>
<dbReference type="InterPro" id="IPR006050">
    <property type="entry name" value="DNA_photolyase_N"/>
</dbReference>
<evidence type="ECO:0000256" key="2">
    <source>
        <dbReference type="ARBA" id="ARBA00022630"/>
    </source>
</evidence>
<sequence>MEQPRRRGRTSDAERAERRNEILDVAVDSFRDVGFARTTIEGIATVAGVAKRTVYSYFGDKSAVFAAAVARQHAYVDDAGEGQSDLLAAAVDIVIALHSDNSIALHRMMIGEAVQFPELAAAFYESGPAKSIAFLEKILIDQHGQKAALLDWVSNSVIWFRRDLRVGDLPTLTAAADAGGQTLGLFVLDEKLLGPAGSPRQNQLFANLSALDNQLDGRLMVVRGDPADVVPRVAESVGAEEVHISGDYGPYGRRRDAAVAEKVELIATGSPYAVAPGRVTKADGDPYKVFTPYFRQWMEHGWRGPASTDAGTVRWFDPSEKDGGPRRVSIPAQSGTVSDVVGEAGALEQWKEYCENDLDRYDDERNRPDLDTTSRMSIPLKYGTIHPRTMLADLSKRLGDGAQAYRRQLAWRDFYADILFQRPDSARKNYDDKFDRLRHDGGVDADAAFTAWCEGKTGFPIVDAGMRQLAAENWMHNRVRMIVASFLVKDLHIPWWRGARYFMSQLVDGDLASNQHGWQWTAGSGTDASPFFRVFNPITQGEKFDPDGTYVRRWVPELRDVPGKAVHSLKAMRPVDYPDPIVDHAHEREEALRRYGEIKG</sequence>
<dbReference type="PROSITE" id="PS51645">
    <property type="entry name" value="PHR_CRY_ALPHA_BETA"/>
    <property type="match status" value="1"/>
</dbReference>
<dbReference type="Gene3D" id="1.10.579.10">
    <property type="entry name" value="DNA Cyclobutane Dipyrimidine Photolyase, subunit A, domain 3"/>
    <property type="match status" value="1"/>
</dbReference>
<dbReference type="Pfam" id="PF14246">
    <property type="entry name" value="TetR_C_7"/>
    <property type="match status" value="1"/>
</dbReference>
<dbReference type="InterPro" id="IPR018394">
    <property type="entry name" value="DNA_photolyase_1_CS_C"/>
</dbReference>
<evidence type="ECO:0000256" key="1">
    <source>
        <dbReference type="ARBA" id="ARBA00005862"/>
    </source>
</evidence>
<dbReference type="Gene3D" id="1.25.40.80">
    <property type="match status" value="1"/>
</dbReference>
<dbReference type="InterPro" id="IPR001647">
    <property type="entry name" value="HTH_TetR"/>
</dbReference>
<feature type="domain" description="HTH tetR-type" evidence="7">
    <location>
        <begin position="16"/>
        <end position="76"/>
    </location>
</feature>
<dbReference type="InterPro" id="IPR036155">
    <property type="entry name" value="Crypto/Photolyase_N_sf"/>
</dbReference>
<keyword evidence="3 6" id="KW-0274">FAD</keyword>
<dbReference type="GO" id="GO:0003904">
    <property type="term" value="F:deoxyribodipyrimidine photo-lyase activity"/>
    <property type="evidence" value="ECO:0007669"/>
    <property type="project" value="TreeGrafter"/>
</dbReference>
<gene>
    <name evidence="9" type="ORF">ST47_g1336</name>
</gene>
<organism evidence="9 10">
    <name type="scientific">Didymella rabiei</name>
    <name type="common">Chickpea ascochyta blight fungus</name>
    <name type="synonym">Mycosphaerella rabiei</name>
    <dbReference type="NCBI Taxonomy" id="5454"/>
    <lineage>
        <taxon>Eukaryota</taxon>
        <taxon>Fungi</taxon>
        <taxon>Dikarya</taxon>
        <taxon>Ascomycota</taxon>
        <taxon>Pezizomycotina</taxon>
        <taxon>Dothideomycetes</taxon>
        <taxon>Pleosporomycetidae</taxon>
        <taxon>Pleosporales</taxon>
        <taxon>Pleosporineae</taxon>
        <taxon>Didymellaceae</taxon>
        <taxon>Ascochyta</taxon>
    </lineage>
</organism>
<dbReference type="GO" id="GO:0071949">
    <property type="term" value="F:FAD binding"/>
    <property type="evidence" value="ECO:0007669"/>
    <property type="project" value="TreeGrafter"/>
</dbReference>
<dbReference type="Gene3D" id="1.10.357.10">
    <property type="entry name" value="Tetracycline Repressor, domain 2"/>
    <property type="match status" value="1"/>
</dbReference>
<dbReference type="InterPro" id="IPR002081">
    <property type="entry name" value="Cryptochrome/DNA_photolyase_1"/>
</dbReference>
<evidence type="ECO:0000256" key="4">
    <source>
        <dbReference type="ARBA" id="ARBA00022991"/>
    </source>
</evidence>
<dbReference type="InterPro" id="IPR036134">
    <property type="entry name" value="Crypto/Photolyase_FAD-like_sf"/>
</dbReference>
<dbReference type="GO" id="GO:0003677">
    <property type="term" value="F:DNA binding"/>
    <property type="evidence" value="ECO:0007669"/>
    <property type="project" value="UniProtKB-KW"/>
</dbReference>
<dbReference type="InterPro" id="IPR014729">
    <property type="entry name" value="Rossmann-like_a/b/a_fold"/>
</dbReference>
<dbReference type="PRINTS" id="PR00147">
    <property type="entry name" value="DNAPHOTLYASE"/>
</dbReference>
<dbReference type="Pfam" id="PF03441">
    <property type="entry name" value="FAD_binding_7"/>
    <property type="match status" value="1"/>
</dbReference>
<keyword evidence="2 6" id="KW-0285">Flavoprotein</keyword>
<dbReference type="GO" id="GO:0006950">
    <property type="term" value="P:response to stress"/>
    <property type="evidence" value="ECO:0007669"/>
    <property type="project" value="UniProtKB-ARBA"/>
</dbReference>
<dbReference type="AlphaFoldDB" id="A0A163LEH0"/>
<dbReference type="PROSITE" id="PS50977">
    <property type="entry name" value="HTH_TETR_2"/>
    <property type="match status" value="1"/>
</dbReference>
<evidence type="ECO:0000256" key="3">
    <source>
        <dbReference type="ARBA" id="ARBA00022827"/>
    </source>
</evidence>
<evidence type="ECO:0000313" key="10">
    <source>
        <dbReference type="Proteomes" id="UP000076837"/>
    </source>
</evidence>
<evidence type="ECO:0000256" key="5">
    <source>
        <dbReference type="ARBA" id="ARBA00023125"/>
    </source>
</evidence>
<dbReference type="PROSITE" id="PS00394">
    <property type="entry name" value="DNA_PHOTOLYASES_1_1"/>
    <property type="match status" value="1"/>
</dbReference>
<dbReference type="STRING" id="5454.A0A163LEH0"/>
<evidence type="ECO:0008006" key="11">
    <source>
        <dbReference type="Google" id="ProtNLM"/>
    </source>
</evidence>
<dbReference type="SUPFAM" id="SSF52425">
    <property type="entry name" value="Cryptochrome/photolyase, N-terminal domain"/>
    <property type="match status" value="1"/>
</dbReference>
<protein>
    <recommendedName>
        <fullName evidence="11">DNA binding</fullName>
    </recommendedName>
</protein>
<keyword evidence="5" id="KW-0238">DNA-binding</keyword>
<comment type="cofactor">
    <cofactor evidence="6">
        <name>FAD</name>
        <dbReference type="ChEBI" id="CHEBI:57692"/>
    </cofactor>
    <text evidence="6">Binds 1 FAD per subunit.</text>
</comment>